<evidence type="ECO:0000256" key="7">
    <source>
        <dbReference type="RuleBase" id="RU362063"/>
    </source>
</evidence>
<evidence type="ECO:0000313" key="10">
    <source>
        <dbReference type="Proteomes" id="UP000324194"/>
    </source>
</evidence>
<dbReference type="InterPro" id="IPR041231">
    <property type="entry name" value="FlgA_N"/>
</dbReference>
<dbReference type="Gene3D" id="2.30.30.760">
    <property type="match status" value="1"/>
</dbReference>
<gene>
    <name evidence="9" type="ORF">AQUSIP_24110</name>
</gene>
<evidence type="ECO:0000256" key="4">
    <source>
        <dbReference type="ARBA" id="ARBA00022729"/>
    </source>
</evidence>
<comment type="subcellular location">
    <subcellularLocation>
        <location evidence="1 7">Periplasm</location>
    </subcellularLocation>
</comment>
<dbReference type="Pfam" id="PF17656">
    <property type="entry name" value="ChapFlgA_N"/>
    <property type="match status" value="1"/>
</dbReference>
<evidence type="ECO:0000256" key="2">
    <source>
        <dbReference type="ARBA" id="ARBA00010474"/>
    </source>
</evidence>
<keyword evidence="5 7" id="KW-0574">Periplasm</keyword>
<dbReference type="RefSeq" id="WP_148340482.1">
    <property type="nucleotide sequence ID" value="NZ_LR699120.1"/>
</dbReference>
<evidence type="ECO:0000313" key="9">
    <source>
        <dbReference type="EMBL" id="VVC77084.1"/>
    </source>
</evidence>
<dbReference type="SMART" id="SM00858">
    <property type="entry name" value="SAF"/>
    <property type="match status" value="1"/>
</dbReference>
<dbReference type="Pfam" id="PF13144">
    <property type="entry name" value="ChapFlgA"/>
    <property type="match status" value="1"/>
</dbReference>
<dbReference type="OrthoDB" id="1669037at2"/>
<dbReference type="AlphaFoldDB" id="A0A5E4PJE2"/>
<dbReference type="GO" id="GO:0042597">
    <property type="term" value="C:periplasmic space"/>
    <property type="evidence" value="ECO:0007669"/>
    <property type="project" value="UniProtKB-SubCell"/>
</dbReference>
<protein>
    <recommendedName>
        <fullName evidence="3 7">Flagella basal body P-ring formation protein FlgA</fullName>
    </recommendedName>
</protein>
<comment type="function">
    <text evidence="6 7">Involved in the assembly process of the P-ring formation. It may associate with FlgF on the rod constituting a structure essential for the P-ring assembly or may act as a modulator protein for the P-ring assembly.</text>
</comment>
<feature type="domain" description="SAF" evidence="8">
    <location>
        <begin position="115"/>
        <end position="177"/>
    </location>
</feature>
<name>A0A5E4PJE2_9COXI</name>
<evidence type="ECO:0000259" key="8">
    <source>
        <dbReference type="SMART" id="SM00858"/>
    </source>
</evidence>
<dbReference type="InterPro" id="IPR013974">
    <property type="entry name" value="SAF"/>
</dbReference>
<dbReference type="PROSITE" id="PS51257">
    <property type="entry name" value="PROKAR_LIPOPROTEIN"/>
    <property type="match status" value="1"/>
</dbReference>
<comment type="similarity">
    <text evidence="2 7">Belongs to the FlgA family.</text>
</comment>
<dbReference type="KEGG" id="asip:AQUSIP_24110"/>
<reference evidence="9 10" key="1">
    <citation type="submission" date="2019-08" db="EMBL/GenBank/DDBJ databases">
        <authorList>
            <person name="Guy L."/>
        </authorList>
    </citation>
    <scope>NUCLEOTIDE SEQUENCE [LARGE SCALE GENOMIC DNA]</scope>
    <source>
        <strain evidence="9 10">SGT-108</strain>
    </source>
</reference>
<accession>A0A5E4PJE2</accession>
<dbReference type="EMBL" id="LR699120">
    <property type="protein sequence ID" value="VVC77084.1"/>
    <property type="molecule type" value="Genomic_DNA"/>
</dbReference>
<dbReference type="CDD" id="cd11614">
    <property type="entry name" value="SAF_CpaB_FlgA_like"/>
    <property type="match status" value="1"/>
</dbReference>
<dbReference type="NCBIfam" id="TIGR03170">
    <property type="entry name" value="flgA_cterm"/>
    <property type="match status" value="1"/>
</dbReference>
<organism evidence="9 10">
    <name type="scientific">Aquicella siphonis</name>
    <dbReference type="NCBI Taxonomy" id="254247"/>
    <lineage>
        <taxon>Bacteria</taxon>
        <taxon>Pseudomonadati</taxon>
        <taxon>Pseudomonadota</taxon>
        <taxon>Gammaproteobacteria</taxon>
        <taxon>Legionellales</taxon>
        <taxon>Coxiellaceae</taxon>
        <taxon>Aquicella</taxon>
    </lineage>
</organism>
<evidence type="ECO:0000256" key="1">
    <source>
        <dbReference type="ARBA" id="ARBA00004418"/>
    </source>
</evidence>
<dbReference type="InterPro" id="IPR039246">
    <property type="entry name" value="Flagellar_FlgA"/>
</dbReference>
<evidence type="ECO:0000256" key="3">
    <source>
        <dbReference type="ARBA" id="ARBA00014754"/>
    </source>
</evidence>
<keyword evidence="10" id="KW-1185">Reference proteome</keyword>
<dbReference type="GO" id="GO:0044780">
    <property type="term" value="P:bacterial-type flagellum assembly"/>
    <property type="evidence" value="ECO:0007669"/>
    <property type="project" value="InterPro"/>
</dbReference>
<dbReference type="Proteomes" id="UP000324194">
    <property type="component" value="Chromosome 2"/>
</dbReference>
<dbReference type="PANTHER" id="PTHR36307">
    <property type="entry name" value="FLAGELLA BASAL BODY P-RING FORMATION PROTEIN FLGA"/>
    <property type="match status" value="1"/>
</dbReference>
<proteinExistence type="inferred from homology"/>
<dbReference type="Gene3D" id="3.90.1210.10">
    <property type="entry name" value="Antifreeze-like/N-acetylneuraminic acid synthase C-terminal domain"/>
    <property type="match status" value="1"/>
</dbReference>
<dbReference type="InterPro" id="IPR017585">
    <property type="entry name" value="SAF_FlgA"/>
</dbReference>
<keyword evidence="7" id="KW-1005">Bacterial flagellum biogenesis</keyword>
<evidence type="ECO:0000256" key="5">
    <source>
        <dbReference type="ARBA" id="ARBA00022764"/>
    </source>
</evidence>
<evidence type="ECO:0000256" key="6">
    <source>
        <dbReference type="ARBA" id="ARBA00025643"/>
    </source>
</evidence>
<dbReference type="PANTHER" id="PTHR36307:SF1">
    <property type="entry name" value="FLAGELLA BASAL BODY P-RING FORMATION PROTEIN FLGA"/>
    <property type="match status" value="1"/>
</dbReference>
<keyword evidence="4" id="KW-0732">Signal</keyword>
<sequence length="240" mass="26229">MLFKFEIRRVTGFVFLAIMLSCAQLSFSAGYESQERLKSAARTFILTNIQTGPGESIEVQVNQSNTPLQVSACAREIEAAFPQNTNSEQITAVELSCGSPQPWRIYVPVDVQIFSKVIIAKRTIPARDTITEDDIGFSVYNKNRLYSGFFTAKEDVIGNEAAHLITAGSILTKKNLQIPLLVHRNQVINLIAQKNAVIVTMQGIAKSDGALNATIKVFNPSSKRTLDAVVIGPNKAQVSA</sequence>